<dbReference type="InterPro" id="IPR001046">
    <property type="entry name" value="NRAMP_fam"/>
</dbReference>
<accession>A0A1J5S4P7</accession>
<dbReference type="Pfam" id="PF01566">
    <property type="entry name" value="Nramp"/>
    <property type="match status" value="1"/>
</dbReference>
<keyword evidence="2" id="KW-0813">Transport</keyword>
<feature type="transmembrane region" description="Helical" evidence="6">
    <location>
        <begin position="189"/>
        <end position="209"/>
    </location>
</feature>
<evidence type="ECO:0000256" key="1">
    <source>
        <dbReference type="ARBA" id="ARBA00004141"/>
    </source>
</evidence>
<dbReference type="PANTHER" id="PTHR11706">
    <property type="entry name" value="SOLUTE CARRIER PROTEIN FAMILY 11 MEMBER"/>
    <property type="match status" value="1"/>
</dbReference>
<feature type="transmembrane region" description="Helical" evidence="6">
    <location>
        <begin position="331"/>
        <end position="349"/>
    </location>
</feature>
<sequence length="416" mass="45880">MSIFRNGVKQIKKQWKIIGPGFITGASDNDPSAITTYTQAGAKFGIQFLWTSIITYPLTIAVLEMCARIGLTTHLGIIAVIKKFYSKTLLYFIGIISFVAILLNISADIEMVGSVTHLLYPSIPSFIYSIIFSGLLVYSIIMWSYNKIISVLKILCIALLSYAIIPFLTKTNWTEVAKSIFMPSFKNSASYFLVLVAIFGSAISPYLFFWQASVEIEDAQLSKSSIKQKLNRVYKDIKGGIFFTSFISFFIVLAAANVLFLAGINNIDTVDQAAMALKPLAGKLSYVLFAIGIIGTGLLAVPVLAGSLSYIMAETFGWEQGLNKKFHEAKGFYFTLIISLIIGTCLHFLKISPVKALISVAILYGILAPVLVMIILIIANNKKIMGSHTNSKWSNFWGILAFLIMTTTAIITLYFI</sequence>
<name>A0A1J5S4P7_9ZZZZ</name>
<keyword evidence="5 6" id="KW-0472">Membrane</keyword>
<evidence type="ECO:0000256" key="3">
    <source>
        <dbReference type="ARBA" id="ARBA00022692"/>
    </source>
</evidence>
<protein>
    <submittedName>
        <fullName evidence="7">Divalent metal cation transporter MntH</fullName>
    </submittedName>
</protein>
<evidence type="ECO:0000256" key="5">
    <source>
        <dbReference type="ARBA" id="ARBA00023136"/>
    </source>
</evidence>
<dbReference type="GO" id="GO:0034755">
    <property type="term" value="P:iron ion transmembrane transport"/>
    <property type="evidence" value="ECO:0007669"/>
    <property type="project" value="TreeGrafter"/>
</dbReference>
<evidence type="ECO:0000313" key="7">
    <source>
        <dbReference type="EMBL" id="OIR03417.1"/>
    </source>
</evidence>
<comment type="caution">
    <text evidence="7">The sequence shown here is derived from an EMBL/GenBank/DDBJ whole genome shotgun (WGS) entry which is preliminary data.</text>
</comment>
<feature type="transmembrane region" description="Helical" evidence="6">
    <location>
        <begin position="88"/>
        <end position="107"/>
    </location>
</feature>
<feature type="transmembrane region" description="Helical" evidence="6">
    <location>
        <begin position="361"/>
        <end position="381"/>
    </location>
</feature>
<dbReference type="GO" id="GO:0005886">
    <property type="term" value="C:plasma membrane"/>
    <property type="evidence" value="ECO:0007669"/>
    <property type="project" value="TreeGrafter"/>
</dbReference>
<feature type="transmembrane region" description="Helical" evidence="6">
    <location>
        <begin position="393"/>
        <end position="415"/>
    </location>
</feature>
<dbReference type="GO" id="GO:0005384">
    <property type="term" value="F:manganese ion transmembrane transporter activity"/>
    <property type="evidence" value="ECO:0007669"/>
    <property type="project" value="TreeGrafter"/>
</dbReference>
<dbReference type="GO" id="GO:0015086">
    <property type="term" value="F:cadmium ion transmembrane transporter activity"/>
    <property type="evidence" value="ECO:0007669"/>
    <property type="project" value="TreeGrafter"/>
</dbReference>
<feature type="transmembrane region" description="Helical" evidence="6">
    <location>
        <begin position="119"/>
        <end position="141"/>
    </location>
</feature>
<dbReference type="PANTHER" id="PTHR11706:SF33">
    <property type="entry name" value="NATURAL RESISTANCE-ASSOCIATED MACROPHAGE PROTEIN 2"/>
    <property type="match status" value="1"/>
</dbReference>
<gene>
    <name evidence="7" type="primary">mntH_6</name>
    <name evidence="7" type="ORF">GALL_144890</name>
</gene>
<organism evidence="7">
    <name type="scientific">mine drainage metagenome</name>
    <dbReference type="NCBI Taxonomy" id="410659"/>
    <lineage>
        <taxon>unclassified sequences</taxon>
        <taxon>metagenomes</taxon>
        <taxon>ecological metagenomes</taxon>
    </lineage>
</organism>
<feature type="transmembrane region" description="Helical" evidence="6">
    <location>
        <begin position="284"/>
        <end position="311"/>
    </location>
</feature>
<keyword evidence="3 6" id="KW-0812">Transmembrane</keyword>
<keyword evidence="4 6" id="KW-1133">Transmembrane helix</keyword>
<feature type="transmembrane region" description="Helical" evidence="6">
    <location>
        <begin position="48"/>
        <end position="67"/>
    </location>
</feature>
<evidence type="ECO:0000256" key="4">
    <source>
        <dbReference type="ARBA" id="ARBA00022989"/>
    </source>
</evidence>
<feature type="transmembrane region" description="Helical" evidence="6">
    <location>
        <begin position="148"/>
        <end position="169"/>
    </location>
</feature>
<proteinExistence type="predicted"/>
<evidence type="ECO:0000256" key="2">
    <source>
        <dbReference type="ARBA" id="ARBA00022448"/>
    </source>
</evidence>
<feature type="transmembrane region" description="Helical" evidence="6">
    <location>
        <begin position="241"/>
        <end position="264"/>
    </location>
</feature>
<comment type="subcellular location">
    <subcellularLocation>
        <location evidence="1">Membrane</location>
        <topology evidence="1">Multi-pass membrane protein</topology>
    </subcellularLocation>
</comment>
<reference evidence="7" key="1">
    <citation type="submission" date="2016-10" db="EMBL/GenBank/DDBJ databases">
        <title>Sequence of Gallionella enrichment culture.</title>
        <authorList>
            <person name="Poehlein A."/>
            <person name="Muehling M."/>
            <person name="Daniel R."/>
        </authorList>
    </citation>
    <scope>NUCLEOTIDE SEQUENCE</scope>
</reference>
<evidence type="ECO:0000256" key="6">
    <source>
        <dbReference type="SAM" id="Phobius"/>
    </source>
</evidence>
<dbReference type="AlphaFoldDB" id="A0A1J5S4P7"/>
<dbReference type="EMBL" id="MLJW01000066">
    <property type="protein sequence ID" value="OIR03417.1"/>
    <property type="molecule type" value="Genomic_DNA"/>
</dbReference>